<dbReference type="SMART" id="SM00033">
    <property type="entry name" value="CH"/>
    <property type="match status" value="1"/>
</dbReference>
<dbReference type="GO" id="GO:0005524">
    <property type="term" value="F:ATP binding"/>
    <property type="evidence" value="ECO:0007669"/>
    <property type="project" value="InterPro"/>
</dbReference>
<name>A0A8R1E1R3_CAEJA</name>
<feature type="domain" description="Calponin-homology (CH)" evidence="3">
    <location>
        <begin position="245"/>
        <end position="352"/>
    </location>
</feature>
<dbReference type="InterPro" id="IPR006194">
    <property type="entry name" value="Gly-tRNA-synth_heterodimer"/>
</dbReference>
<dbReference type="InterPro" id="IPR036872">
    <property type="entry name" value="CH_dom_sf"/>
</dbReference>
<organism evidence="5 6">
    <name type="scientific">Caenorhabditis japonica</name>
    <dbReference type="NCBI Taxonomy" id="281687"/>
    <lineage>
        <taxon>Eukaryota</taxon>
        <taxon>Metazoa</taxon>
        <taxon>Ecdysozoa</taxon>
        <taxon>Nematoda</taxon>
        <taxon>Chromadorea</taxon>
        <taxon>Rhabditida</taxon>
        <taxon>Rhabditina</taxon>
        <taxon>Rhabditomorpha</taxon>
        <taxon>Rhabditoidea</taxon>
        <taxon>Rhabditidae</taxon>
        <taxon>Peloderinae</taxon>
        <taxon>Caenorhabditis</taxon>
    </lineage>
</organism>
<feature type="compositionally biased region" description="Polar residues" evidence="2">
    <location>
        <begin position="530"/>
        <end position="539"/>
    </location>
</feature>
<dbReference type="PANTHER" id="PTHR23167">
    <property type="entry name" value="CALPONIN HOMOLOGY DOMAIN-CONTAINING PROTEIN DDB_G0272472-RELATED"/>
    <property type="match status" value="1"/>
</dbReference>
<evidence type="ECO:0000256" key="1">
    <source>
        <dbReference type="SAM" id="Coils"/>
    </source>
</evidence>
<sequence length="777" mass="86794">MTENVDILTTLYRTSADDDQYEDKEWTIIIEEVTAKGKRKAIAAVPVNVRLFILDLPEHKSELKLKLRPLSPSLKSCSLIILLGSQLVSESSGDDISITSSAATSFAEKVGVADETVADEPRSETTRQIDTTASRIQEWAAQKDAPPPAQSVSEPAAAAKIRPQWRVSAEEEEDSAPPPPPPPHAAKRASRASTESTTAEFRVDSQSRPVPANTATPKSHLNSGTLGRGRSHSPRAPSRDAIPLPVSGETLLSWCQRITNGYSNVKIVDFTKSWRNGLALCAILHTYRPDLIGDYEALDFSERIDGRKSNIRRALDALSMMGINDAPPADDILTPDRKQIELLLHRMRRVFEGCDDGSTPASASDHRISRTFGISETEEKVVAMIAELRNQQHLENAEDYTDVPEDVPATPQRVLASQNPALSQFPTDEIDEADMSNMRFERSNVSITMVTPGVGTIRASTRASPSKRDELRQRARDLLEKSSAQSTPNVRKSSDEEKRREEVRRILNNGNQKDDANETPRVPAIGRPKTNGNRNAGEIPSSSAASLAFDRVKRYGSMRSAELKESLQLMAKQYGYMDTDSTSTSRDALATPTRKCKFTSQWEKDVDDVEGTAEELIRIDERISDINAQADVIQDKIRQTEVGSSEEEMLTASYLELTNERNTLVHRQDYYNIIATLRQVTAQIDELSRRVDEITRNTDDYPRSAEDKATTNQVMEDYRAALETKSKLLEKLSANEEEIQEDFDRLKNLTLDRATRFVRGNEAPVSASKRLIEWWRR</sequence>
<evidence type="ECO:0000313" key="5">
    <source>
        <dbReference type="EnsemblMetazoa" id="CJA17347.1"/>
    </source>
</evidence>
<accession>A0A8R1E1R3</accession>
<keyword evidence="1" id="KW-0175">Coiled coil</keyword>
<dbReference type="InterPro" id="IPR019448">
    <property type="entry name" value="NT-C2"/>
</dbReference>
<evidence type="ECO:0000259" key="4">
    <source>
        <dbReference type="PROSITE" id="PS51840"/>
    </source>
</evidence>
<proteinExistence type="predicted"/>
<dbReference type="Pfam" id="PF12130">
    <property type="entry name" value="bMERB_dom"/>
    <property type="match status" value="1"/>
</dbReference>
<dbReference type="EnsemblMetazoa" id="CJA17347.1">
    <property type="protein sequence ID" value="CJA17347.1"/>
    <property type="gene ID" value="WBGene00136551"/>
</dbReference>
<protein>
    <submittedName>
        <fullName evidence="5">Glycine--tRNA ligase</fullName>
    </submittedName>
</protein>
<feature type="compositionally biased region" description="Polar residues" evidence="2">
    <location>
        <begin position="194"/>
        <end position="225"/>
    </location>
</feature>
<dbReference type="PANTHER" id="PTHR23167:SF46">
    <property type="entry name" value="EPS15 HOMOLOGY DOMAIN CONTAINING PROTEIN-BINDING PROTEIN 1, ISOFORM F"/>
    <property type="match status" value="1"/>
</dbReference>
<dbReference type="SMART" id="SM01203">
    <property type="entry name" value="DUF3585"/>
    <property type="match status" value="1"/>
</dbReference>
<keyword evidence="6" id="KW-1185">Reference proteome</keyword>
<dbReference type="Pfam" id="PF00307">
    <property type="entry name" value="CH"/>
    <property type="match status" value="1"/>
</dbReference>
<feature type="compositionally biased region" description="Basic and acidic residues" evidence="2">
    <location>
        <begin position="492"/>
        <end position="505"/>
    </location>
</feature>
<dbReference type="PROSITE" id="PS50861">
    <property type="entry name" value="AA_TRNA_LIGASE_II_GLYAB"/>
    <property type="match status" value="1"/>
</dbReference>
<evidence type="ECO:0000313" key="6">
    <source>
        <dbReference type="Proteomes" id="UP000005237"/>
    </source>
</evidence>
<dbReference type="GO" id="GO:0004820">
    <property type="term" value="F:glycine-tRNA ligase activity"/>
    <property type="evidence" value="ECO:0007669"/>
    <property type="project" value="InterPro"/>
</dbReference>
<dbReference type="InterPro" id="IPR050540">
    <property type="entry name" value="F-actin_Monoox_Mical"/>
</dbReference>
<dbReference type="Gene3D" id="1.10.418.10">
    <property type="entry name" value="Calponin-like domain"/>
    <property type="match status" value="1"/>
</dbReference>
<dbReference type="AlphaFoldDB" id="A0A8R1E1R3"/>
<dbReference type="SUPFAM" id="SSF47576">
    <property type="entry name" value="Calponin-homology domain, CH-domain"/>
    <property type="match status" value="1"/>
</dbReference>
<feature type="region of interest" description="Disordered" evidence="2">
    <location>
        <begin position="139"/>
        <end position="243"/>
    </location>
</feature>
<reference evidence="6" key="1">
    <citation type="submission" date="2010-08" db="EMBL/GenBank/DDBJ databases">
        <authorList>
            <consortium name="Caenorhabditis japonica Sequencing Consortium"/>
            <person name="Wilson R.K."/>
        </authorList>
    </citation>
    <scope>NUCLEOTIDE SEQUENCE [LARGE SCALE GENOMIC DNA]</scope>
    <source>
        <strain evidence="6">DF5081</strain>
    </source>
</reference>
<feature type="region of interest" description="Disordered" evidence="2">
    <location>
        <begin position="478"/>
        <end position="539"/>
    </location>
</feature>
<dbReference type="PROSITE" id="PS50021">
    <property type="entry name" value="CH"/>
    <property type="match status" value="1"/>
</dbReference>
<feature type="domain" description="C2 NT-type" evidence="4">
    <location>
        <begin position="1"/>
        <end position="87"/>
    </location>
</feature>
<dbReference type="Proteomes" id="UP000005237">
    <property type="component" value="Unassembled WGS sequence"/>
</dbReference>
<feature type="coiled-coil region" evidence="1">
    <location>
        <begin position="677"/>
        <end position="749"/>
    </location>
</feature>
<evidence type="ECO:0000256" key="2">
    <source>
        <dbReference type="SAM" id="MobiDB-lite"/>
    </source>
</evidence>
<reference evidence="5" key="2">
    <citation type="submission" date="2022-06" db="UniProtKB">
        <authorList>
            <consortium name="EnsemblMetazoa"/>
        </authorList>
    </citation>
    <scope>IDENTIFICATION</scope>
    <source>
        <strain evidence="5">DF5081</strain>
    </source>
</reference>
<dbReference type="GO" id="GO:0006426">
    <property type="term" value="P:glycyl-tRNA aminoacylation"/>
    <property type="evidence" value="ECO:0007669"/>
    <property type="project" value="InterPro"/>
</dbReference>
<dbReference type="GO" id="GO:0005737">
    <property type="term" value="C:cytoplasm"/>
    <property type="evidence" value="ECO:0007669"/>
    <property type="project" value="InterPro"/>
</dbReference>
<evidence type="ECO:0000259" key="3">
    <source>
        <dbReference type="PROSITE" id="PS50021"/>
    </source>
</evidence>
<dbReference type="InterPro" id="IPR022735">
    <property type="entry name" value="bMERB_dom"/>
</dbReference>
<dbReference type="PROSITE" id="PS51840">
    <property type="entry name" value="C2_NT"/>
    <property type="match status" value="1"/>
</dbReference>
<dbReference type="InterPro" id="IPR001715">
    <property type="entry name" value="CH_dom"/>
</dbReference>